<proteinExistence type="predicted"/>
<dbReference type="Proteomes" id="UP000650424">
    <property type="component" value="Unassembled WGS sequence"/>
</dbReference>
<dbReference type="EMBL" id="JACOGF010000009">
    <property type="protein sequence ID" value="MBC3919322.1"/>
    <property type="molecule type" value="Genomic_DNA"/>
</dbReference>
<evidence type="ECO:0000313" key="1">
    <source>
        <dbReference type="EMBL" id="MBC3919322.1"/>
    </source>
</evidence>
<dbReference type="RefSeq" id="WP_186948583.1">
    <property type="nucleotide sequence ID" value="NZ_JACOGF010000009.1"/>
</dbReference>
<comment type="caution">
    <text evidence="1">The sequence shown here is derived from an EMBL/GenBank/DDBJ whole genome shotgun (WGS) entry which is preliminary data.</text>
</comment>
<protein>
    <submittedName>
        <fullName evidence="1">Uncharacterized protein</fullName>
    </submittedName>
</protein>
<gene>
    <name evidence="1" type="ORF">H8L32_17665</name>
</gene>
<keyword evidence="2" id="KW-1185">Reference proteome</keyword>
<evidence type="ECO:0000313" key="2">
    <source>
        <dbReference type="Proteomes" id="UP000650424"/>
    </source>
</evidence>
<sequence>MSYSIRRQEKWWLVSFPVWQDLDYDEVSIIDDKTIVLARSVSFAKAMSADTHARIMTEHDSHGIDVCTSSTAINAPGNVSFIDCMDASSDKKRIVKRLSLNGKLIQTFSMPANEWEDLPTPANIAFYDDEQHPYVLETARDNTYCRLIMLGKDKNLSFSMNAKTDKLKCTATSDWEKISLKHLQAASSFESLGQNLQVRKKIPAESPEKPALK</sequence>
<name>A0ABR6ZTY6_9BURK</name>
<accession>A0ABR6ZTY6</accession>
<organism evidence="1 2">
    <name type="scientific">Undibacterium hunanense</name>
    <dbReference type="NCBI Taxonomy" id="2762292"/>
    <lineage>
        <taxon>Bacteria</taxon>
        <taxon>Pseudomonadati</taxon>
        <taxon>Pseudomonadota</taxon>
        <taxon>Betaproteobacteria</taxon>
        <taxon>Burkholderiales</taxon>
        <taxon>Oxalobacteraceae</taxon>
        <taxon>Undibacterium</taxon>
    </lineage>
</organism>
<reference evidence="1 2" key="1">
    <citation type="submission" date="2020-08" db="EMBL/GenBank/DDBJ databases">
        <title>Novel species isolated from subtropical streams in China.</title>
        <authorList>
            <person name="Lu H."/>
        </authorList>
    </citation>
    <scope>NUCLEOTIDE SEQUENCE [LARGE SCALE GENOMIC DNA]</scope>
    <source>
        <strain evidence="1 2">CY18W</strain>
    </source>
</reference>